<dbReference type="EMBL" id="QMDL01000002">
    <property type="protein sequence ID" value="RMJ03890.1"/>
    <property type="molecule type" value="Genomic_DNA"/>
</dbReference>
<name>A0A3M2REZ5_9GAMM</name>
<dbReference type="OrthoDB" id="378654at2"/>
<dbReference type="Pfam" id="PF08907">
    <property type="entry name" value="DUF1853"/>
    <property type="match status" value="1"/>
</dbReference>
<keyword evidence="2" id="KW-1185">Reference proteome</keyword>
<proteinExistence type="predicted"/>
<dbReference type="AlphaFoldDB" id="A0A3M2REZ5"/>
<gene>
    <name evidence="1" type="ORF">DOQ08_01210</name>
</gene>
<evidence type="ECO:0000313" key="1">
    <source>
        <dbReference type="EMBL" id="RMJ03890.1"/>
    </source>
</evidence>
<dbReference type="Proteomes" id="UP000265903">
    <property type="component" value="Unassembled WGS sequence"/>
</dbReference>
<dbReference type="InterPro" id="IPR015003">
    <property type="entry name" value="DUF1853"/>
</dbReference>
<evidence type="ECO:0008006" key="3">
    <source>
        <dbReference type="Google" id="ProtNLM"/>
    </source>
</evidence>
<reference evidence="1 2" key="1">
    <citation type="submission" date="2018-08" db="EMBL/GenBank/DDBJ databases">
        <title>Whole Genome Sequence of the Moderate Halophilic Marine Bacterium Marinobacter litoralis Sw-45.</title>
        <authorList>
            <person name="Musa H."/>
        </authorList>
    </citation>
    <scope>NUCLEOTIDE SEQUENCE [LARGE SCALE GENOMIC DNA]</scope>
    <source>
        <strain evidence="1 2">Sw-45</strain>
    </source>
</reference>
<comment type="caution">
    <text evidence="1">The sequence shown here is derived from an EMBL/GenBank/DDBJ whole genome shotgun (WGS) entry which is preliminary data.</text>
</comment>
<evidence type="ECO:0000313" key="2">
    <source>
        <dbReference type="Proteomes" id="UP000265903"/>
    </source>
</evidence>
<protein>
    <recommendedName>
        <fullName evidence="3">DUF1853 domain-containing protein</fullName>
    </recommendedName>
</protein>
<dbReference type="RefSeq" id="WP_114334017.1">
    <property type="nucleotide sequence ID" value="NZ_QMDL01000002.1"/>
</dbReference>
<accession>A0A3M2REZ5</accession>
<organism evidence="1 2">
    <name type="scientific">Marinobacter litoralis</name>
    <dbReference type="NCBI Taxonomy" id="187981"/>
    <lineage>
        <taxon>Bacteria</taxon>
        <taxon>Pseudomonadati</taxon>
        <taxon>Pseudomonadota</taxon>
        <taxon>Gammaproteobacteria</taxon>
        <taxon>Pseudomonadales</taxon>
        <taxon>Marinobacteraceae</taxon>
        <taxon>Marinobacter</taxon>
    </lineage>
</organism>
<sequence length="302" mass="35113">MDTTSALFPLHHFKTPTIRHLAWLCEAPQLLASPISFYPLEFLPADYRSTLAHWDNHPEAAPAQLMAPMEKRLGHYFERLYEVMVSDLMGWDVVLKNQQIRTEKQTLGELDFLLRNPVSGELEHHEIAIKYYLGVPTANGPTLWYGPNARDRLDLKTNHMLSHQSQMTQRPETRNVLAELGIQESIKPRIFMPGYLFYPNGDTTQLPDTVPDDHLTGKWRYAADLATEDTSRWVRLNKPHWIGPWSQIDTPDAKAARTTIQWVEAEGFPALFAEMVWRAELSCWVEKERWFVVPRDWPQNKR</sequence>